<comment type="caution">
    <text evidence="1">The sequence shown here is derived from an EMBL/GenBank/DDBJ whole genome shotgun (WGS) entry which is preliminary data.</text>
</comment>
<dbReference type="Pfam" id="PF07751">
    <property type="entry name" value="Abi_2"/>
    <property type="match status" value="1"/>
</dbReference>
<dbReference type="Proteomes" id="UP000267844">
    <property type="component" value="Unassembled WGS sequence"/>
</dbReference>
<dbReference type="EMBL" id="RHPO01000069">
    <property type="protein sequence ID" value="RRT86881.1"/>
    <property type="molecule type" value="Genomic_DNA"/>
</dbReference>
<dbReference type="RefSeq" id="WP_148097328.1">
    <property type="nucleotide sequence ID" value="NZ_RHPN01000071.1"/>
</dbReference>
<evidence type="ECO:0000313" key="1">
    <source>
        <dbReference type="EMBL" id="RRT86881.1"/>
    </source>
</evidence>
<accession>A0A427BDC2</accession>
<dbReference type="AlphaFoldDB" id="A0A427BDC2"/>
<reference evidence="1 2" key="1">
    <citation type="submission" date="2018-10" db="EMBL/GenBank/DDBJ databases">
        <title>Transmission dynamics of multidrug resistant bacteria on intensive care unit surfaces.</title>
        <authorList>
            <person name="D'Souza A.W."/>
            <person name="Potter R.F."/>
            <person name="Wallace M."/>
            <person name="Shupe A."/>
            <person name="Patel S."/>
            <person name="Sun S."/>
            <person name="Gul D."/>
            <person name="Kwon J.H."/>
            <person name="Andleeb S."/>
            <person name="Burnham C.-A.D."/>
            <person name="Dantas G."/>
        </authorList>
    </citation>
    <scope>NUCLEOTIDE SEQUENCE [LARGE SCALE GENOMIC DNA]</scope>
    <source>
        <strain evidence="1 2">WF_348</strain>
    </source>
</reference>
<dbReference type="InterPro" id="IPR011664">
    <property type="entry name" value="Abi_system_AbiD/AbiF-like"/>
</dbReference>
<feature type="non-terminal residue" evidence="1">
    <location>
        <position position="1"/>
    </location>
</feature>
<gene>
    <name evidence="1" type="ORF">EGI89_15295</name>
</gene>
<name>A0A427BDC2_9FLAO</name>
<proteinExistence type="predicted"/>
<protein>
    <submittedName>
        <fullName evidence="1">Abi family protein</fullName>
    </submittedName>
</protein>
<evidence type="ECO:0000313" key="2">
    <source>
        <dbReference type="Proteomes" id="UP000267844"/>
    </source>
</evidence>
<organism evidence="1 2">
    <name type="scientific">Empedobacter falsenii</name>
    <dbReference type="NCBI Taxonomy" id="343874"/>
    <lineage>
        <taxon>Bacteria</taxon>
        <taxon>Pseudomonadati</taxon>
        <taxon>Bacteroidota</taxon>
        <taxon>Flavobacteriia</taxon>
        <taxon>Flavobacteriales</taxon>
        <taxon>Weeksellaceae</taxon>
        <taxon>Empedobacter</taxon>
    </lineage>
</organism>
<sequence>DIGYYRLGFYCYYYYDKNKNEFDQNIKISDIVNLYYLDIDLKYLLLKYINRIEINFRTKLIYYVSMKYKDNPYWYVDENIMSEEYVKDFKEKIYTEKFKTENLALKKHHEKPTSGDYAPCWKVFEYLTFGSIITIFNNIKDEEVRQRVCDKYNIKHLNKFNLLLNSVRLIRNICAHSGVLFDYSLPKSVSTIPQINFNKGDRNSLDTSIKIIGFFIENISVNRYQDFQDEIKDFFETRKKDTVLASVIKDRIKYLD</sequence>